<dbReference type="InterPro" id="IPR009013">
    <property type="entry name" value="Attachment_protein_shaft_sf"/>
</dbReference>
<evidence type="ECO:0000313" key="14">
    <source>
        <dbReference type="Proteomes" id="UP000169225"/>
    </source>
</evidence>
<keyword evidence="10" id="KW-1233">Viral attachment to host adhesion receptor</keyword>
<dbReference type="Proteomes" id="UP000169225">
    <property type="component" value="Segment"/>
</dbReference>
<dbReference type="GO" id="GO:0046718">
    <property type="term" value="P:symbiont entry into host cell"/>
    <property type="evidence" value="ECO:0007669"/>
    <property type="project" value="UniProtKB-KW"/>
</dbReference>
<evidence type="ECO:0000256" key="7">
    <source>
        <dbReference type="ARBA" id="ARBA00022804"/>
    </source>
</evidence>
<dbReference type="SMART" id="SM00710">
    <property type="entry name" value="PbH1"/>
    <property type="match status" value="3"/>
</dbReference>
<dbReference type="PRINTS" id="PR00307">
    <property type="entry name" value="ADENOVSFIBRE"/>
</dbReference>
<dbReference type="GO" id="GO:0042025">
    <property type="term" value="C:host cell nucleus"/>
    <property type="evidence" value="ECO:0007669"/>
    <property type="project" value="UniProtKB-SubCell"/>
</dbReference>
<comment type="similarity">
    <text evidence="3">Belongs to the adenoviridae fiber family.</text>
</comment>
<protein>
    <submittedName>
        <fullName evidence="13">Fiber</fullName>
    </submittedName>
</protein>
<dbReference type="GO" id="GO:0098671">
    <property type="term" value="P:adhesion receptor-mediated virion attachment to host cell"/>
    <property type="evidence" value="ECO:0007669"/>
    <property type="project" value="UniProtKB-KW"/>
</dbReference>
<name>F6KSW0_9ADEN</name>
<sequence>MKRAKVEEGFNPVYPYGYNSSTEVAPPFVAADGLQENPPGVLSLKIATPLTFNSSKALSLAIGAGLTIVDGKLVSQAANFTVKSPLAFVNNELQINLGTGLNVESNALQILTEDPIQINTDNKLALNLGSGLGVVNNQLQVLLNAVAPIILSNNSLSLAIGSGLGIVNNQLQSMLQASTPLSLQNNNLSINLGSGLQIHDNALQTTLQAQAPLSISNDTLGLQVGTGLTIANNLLRTNLTATAPLAISGANFSLNLASSSGLRNRSGLQVQSGWGLKIAPNNDLTLNFKAPLLMTESGSDEGKLTIKTGSGIIINSAGALQANLGSGITFSNNQIQANLGNGLTFSNNQIAANVGNGLTINNNLIQVAVGDGLTITNGQLTVANNTQSIPSLWTTADPSPNCRVFQERDSKFTLTLSKCGSTVIGTCDLVGLNGTLASLSGDTFSVSLKFDTNGSLLTTSNLSTLYWGYRNGSSVNTTITDAVNFMPNILAYPRSQTSTPKSNTYINTYLRGNTSKPMLLKVSFNEEALGYGIKFTWSGLSAYAGEAFISPTCTFSYITQE</sequence>
<dbReference type="Pfam" id="PF00608">
    <property type="entry name" value="Adeno_shaft"/>
    <property type="match status" value="7"/>
</dbReference>
<evidence type="ECO:0000313" key="13">
    <source>
        <dbReference type="EMBL" id="AEF59065.1"/>
    </source>
</evidence>
<keyword evidence="6" id="KW-0945">Host-virus interaction</keyword>
<dbReference type="InterPro" id="IPR008982">
    <property type="entry name" value="Adenovirus_pIV-like_att"/>
</dbReference>
<reference evidence="13 14" key="1">
    <citation type="journal article" date="2009" name="PLoS Pathog.">
        <title>Isolation and characterization of adenoviruses persistently shed from the gastrointestinal tract of non-human primates.</title>
        <authorList>
            <person name="Roy S."/>
            <person name="Vandenberghe L.H."/>
            <person name="Kryazhimskiy S."/>
            <person name="Grant R."/>
            <person name="Calcedo R."/>
            <person name="Yuan X."/>
            <person name="Keough M."/>
            <person name="Sandhu A."/>
            <person name="Wang Q."/>
            <person name="Medina-Jaszek C.A."/>
            <person name="Plotkin J.B."/>
            <person name="Wilson J.M."/>
        </authorList>
    </citation>
    <scope>NUCLEOTIDE SEQUENCE [LARGE SCALE GENOMIC DNA]</scope>
    <source>
        <strain evidence="13">ATCC VR-541</strain>
    </source>
</reference>
<evidence type="ECO:0000256" key="11">
    <source>
        <dbReference type="ARBA" id="ARBA00023296"/>
    </source>
</evidence>
<dbReference type="GO" id="GO:0007155">
    <property type="term" value="P:cell adhesion"/>
    <property type="evidence" value="ECO:0007669"/>
    <property type="project" value="InterPro"/>
</dbReference>
<keyword evidence="8" id="KW-0946">Virion</keyword>
<dbReference type="SUPFAM" id="SSF49835">
    <property type="entry name" value="Virus attachment protein globular domain"/>
    <property type="match status" value="1"/>
</dbReference>
<dbReference type="Gene3D" id="6.20.10.20">
    <property type="match status" value="3"/>
</dbReference>
<dbReference type="Pfam" id="PF00541">
    <property type="entry name" value="Adeno_knob"/>
    <property type="match status" value="1"/>
</dbReference>
<evidence type="ECO:0000256" key="10">
    <source>
        <dbReference type="ARBA" id="ARBA00023165"/>
    </source>
</evidence>
<dbReference type="KEGG" id="vg:14697815"/>
<dbReference type="Gene3D" id="2.60.90.10">
    <property type="entry name" value="Adenovirus pIV-related, attachment domain"/>
    <property type="match status" value="1"/>
</dbReference>
<keyword evidence="4" id="KW-0167">Capsid protein</keyword>
<accession>F6KSW0</accession>
<evidence type="ECO:0000256" key="6">
    <source>
        <dbReference type="ARBA" id="ARBA00022581"/>
    </source>
</evidence>
<dbReference type="InterPro" id="IPR006626">
    <property type="entry name" value="PbH1"/>
</dbReference>
<dbReference type="RefSeq" id="YP_007518090.1">
    <property type="nucleotide sequence ID" value="NC_020485.1"/>
</dbReference>
<evidence type="ECO:0000256" key="4">
    <source>
        <dbReference type="ARBA" id="ARBA00022561"/>
    </source>
</evidence>
<evidence type="ECO:0000256" key="8">
    <source>
        <dbReference type="ARBA" id="ARBA00022844"/>
    </source>
</evidence>
<evidence type="ECO:0000256" key="3">
    <source>
        <dbReference type="ARBA" id="ARBA00006685"/>
    </source>
</evidence>
<dbReference type="InterPro" id="IPR000978">
    <property type="entry name" value="Adeno_fibre_knob"/>
</dbReference>
<dbReference type="OrthoDB" id="14820at10239"/>
<evidence type="ECO:0000256" key="1">
    <source>
        <dbReference type="ARBA" id="ARBA00004147"/>
    </source>
</evidence>
<keyword evidence="11" id="KW-1160">Virus entry into host cell</keyword>
<organism evidence="13 14">
    <name type="scientific">Simian adenovirus 20</name>
    <dbReference type="NCBI Taxonomy" id="585059"/>
    <lineage>
        <taxon>Viruses</taxon>
        <taxon>Varidnaviria</taxon>
        <taxon>Bamfordvirae</taxon>
        <taxon>Preplasmiviricota</taxon>
        <taxon>Polisuviricotina</taxon>
        <taxon>Pharingeaviricetes</taxon>
        <taxon>Rowavirales</taxon>
        <taxon>Adenoviridae</taxon>
        <taxon>Mastadenovirus</taxon>
        <taxon>Mastadenovirus simiavigesimum</taxon>
        <taxon>Simian mastadenovirus G</taxon>
    </lineage>
</organism>
<feature type="domain" description="Adenoviral fibre protein knob" evidence="12">
    <location>
        <begin position="382"/>
        <end position="561"/>
    </location>
</feature>
<keyword evidence="9" id="KW-0426">Late protein</keyword>
<dbReference type="InterPro" id="IPR000931">
    <property type="entry name" value="Adeno_fibre"/>
</dbReference>
<dbReference type="InterPro" id="IPR000939">
    <property type="entry name" value="Adenobir_fibre_prot_rpt/shaft"/>
</dbReference>
<keyword evidence="7" id="KW-1161">Viral attachment to host cell</keyword>
<keyword evidence="5" id="KW-1048">Host nucleus</keyword>
<keyword evidence="14" id="KW-1185">Reference proteome</keyword>
<comment type="subcellular location">
    <subcellularLocation>
        <location evidence="1">Host nucleus</location>
    </subcellularLocation>
    <subcellularLocation>
        <location evidence="2">Virion</location>
    </subcellularLocation>
</comment>
<dbReference type="SUPFAM" id="SSF51225">
    <property type="entry name" value="Fibre shaft of virus attachment proteins"/>
    <property type="match status" value="4"/>
</dbReference>
<evidence type="ECO:0000256" key="9">
    <source>
        <dbReference type="ARBA" id="ARBA00022921"/>
    </source>
</evidence>
<dbReference type="EMBL" id="HQ605912">
    <property type="protein sequence ID" value="AEF59065.1"/>
    <property type="molecule type" value="Genomic_DNA"/>
</dbReference>
<dbReference type="GeneID" id="14697815"/>
<dbReference type="Gene3D" id="2.10.25.20">
    <property type="entry name" value="reovirus attachment protein sigma1, domain 1"/>
    <property type="match status" value="2"/>
</dbReference>
<evidence type="ECO:0000259" key="12">
    <source>
        <dbReference type="Pfam" id="PF00541"/>
    </source>
</evidence>
<evidence type="ECO:0000256" key="5">
    <source>
        <dbReference type="ARBA" id="ARBA00022562"/>
    </source>
</evidence>
<proteinExistence type="inferred from homology"/>
<dbReference type="GO" id="GO:0019028">
    <property type="term" value="C:viral capsid"/>
    <property type="evidence" value="ECO:0007669"/>
    <property type="project" value="UniProtKB-KW"/>
</dbReference>
<evidence type="ECO:0000256" key="2">
    <source>
        <dbReference type="ARBA" id="ARBA00004328"/>
    </source>
</evidence>